<dbReference type="PANTHER" id="PTHR35011">
    <property type="entry name" value="2,3-DIKETO-L-GULONATE TRAP TRANSPORTER SMALL PERMEASE PROTEIN YIAM"/>
    <property type="match status" value="1"/>
</dbReference>
<evidence type="ECO:0000256" key="5">
    <source>
        <dbReference type="ARBA" id="ARBA00022692"/>
    </source>
</evidence>
<feature type="transmembrane region" description="Helical" evidence="9">
    <location>
        <begin position="20"/>
        <end position="43"/>
    </location>
</feature>
<evidence type="ECO:0000313" key="12">
    <source>
        <dbReference type="Proteomes" id="UP000199163"/>
    </source>
</evidence>
<dbReference type="GO" id="GO:0005886">
    <property type="term" value="C:plasma membrane"/>
    <property type="evidence" value="ECO:0007669"/>
    <property type="project" value="UniProtKB-SubCell"/>
</dbReference>
<dbReference type="Pfam" id="PF04290">
    <property type="entry name" value="DctQ"/>
    <property type="match status" value="1"/>
</dbReference>
<keyword evidence="2" id="KW-0813">Transport</keyword>
<evidence type="ECO:0000256" key="9">
    <source>
        <dbReference type="SAM" id="Phobius"/>
    </source>
</evidence>
<keyword evidence="3" id="KW-1003">Cell membrane</keyword>
<evidence type="ECO:0000256" key="3">
    <source>
        <dbReference type="ARBA" id="ARBA00022475"/>
    </source>
</evidence>
<feature type="transmembrane region" description="Helical" evidence="9">
    <location>
        <begin position="133"/>
        <end position="154"/>
    </location>
</feature>
<dbReference type="InterPro" id="IPR007387">
    <property type="entry name" value="TRAP_DctQ"/>
</dbReference>
<evidence type="ECO:0000256" key="2">
    <source>
        <dbReference type="ARBA" id="ARBA00022448"/>
    </source>
</evidence>
<feature type="transmembrane region" description="Helical" evidence="9">
    <location>
        <begin position="93"/>
        <end position="113"/>
    </location>
</feature>
<protein>
    <submittedName>
        <fullName evidence="11">TRAP-type C4-dicarboxylate transport system, small permease component</fullName>
    </submittedName>
</protein>
<feature type="domain" description="Tripartite ATP-independent periplasmic transporters DctQ component" evidence="10">
    <location>
        <begin position="31"/>
        <end position="162"/>
    </location>
</feature>
<dbReference type="InterPro" id="IPR055348">
    <property type="entry name" value="DctQ"/>
</dbReference>
<keyword evidence="12" id="KW-1185">Reference proteome</keyword>
<evidence type="ECO:0000256" key="7">
    <source>
        <dbReference type="ARBA" id="ARBA00023136"/>
    </source>
</evidence>
<proteinExistence type="inferred from homology"/>
<evidence type="ECO:0000313" key="11">
    <source>
        <dbReference type="EMBL" id="SDH16542.1"/>
    </source>
</evidence>
<evidence type="ECO:0000256" key="6">
    <source>
        <dbReference type="ARBA" id="ARBA00022989"/>
    </source>
</evidence>
<keyword evidence="6 9" id="KW-1133">Transmembrane helix</keyword>
<dbReference type="AlphaFoldDB" id="A0A1G8A6G4"/>
<gene>
    <name evidence="11" type="ORF">SAMN05192534_10241</name>
</gene>
<dbReference type="RefSeq" id="WP_091271223.1">
    <property type="nucleotide sequence ID" value="NZ_FNDK01000002.1"/>
</dbReference>
<comment type="subcellular location">
    <subcellularLocation>
        <location evidence="1">Cell inner membrane</location>
        <topology evidence="1">Multi-pass membrane protein</topology>
    </subcellularLocation>
</comment>
<dbReference type="STRING" id="568899.SAMN05192534_10241"/>
<keyword evidence="5 9" id="KW-0812">Transmembrane</keyword>
<dbReference type="Proteomes" id="UP000199163">
    <property type="component" value="Unassembled WGS sequence"/>
</dbReference>
<accession>A0A1G8A6G4</accession>
<evidence type="ECO:0000256" key="4">
    <source>
        <dbReference type="ARBA" id="ARBA00022519"/>
    </source>
</evidence>
<keyword evidence="7 9" id="KW-0472">Membrane</keyword>
<dbReference type="EMBL" id="FNDK01000002">
    <property type="protein sequence ID" value="SDH16542.1"/>
    <property type="molecule type" value="Genomic_DNA"/>
</dbReference>
<dbReference type="GO" id="GO:0022857">
    <property type="term" value="F:transmembrane transporter activity"/>
    <property type="evidence" value="ECO:0007669"/>
    <property type="project" value="TreeGrafter"/>
</dbReference>
<dbReference type="PANTHER" id="PTHR35011:SF2">
    <property type="entry name" value="2,3-DIKETO-L-GULONATE TRAP TRANSPORTER SMALL PERMEASE PROTEIN YIAM"/>
    <property type="match status" value="1"/>
</dbReference>
<dbReference type="OrthoDB" id="9815614at2"/>
<evidence type="ECO:0000256" key="1">
    <source>
        <dbReference type="ARBA" id="ARBA00004429"/>
    </source>
</evidence>
<feature type="transmembrane region" description="Helical" evidence="9">
    <location>
        <begin position="55"/>
        <end position="72"/>
    </location>
</feature>
<evidence type="ECO:0000259" key="10">
    <source>
        <dbReference type="Pfam" id="PF04290"/>
    </source>
</evidence>
<comment type="similarity">
    <text evidence="8">Belongs to the TRAP transporter small permease family.</text>
</comment>
<evidence type="ECO:0000256" key="8">
    <source>
        <dbReference type="ARBA" id="ARBA00038436"/>
    </source>
</evidence>
<organism evidence="11 12">
    <name type="scientific">Alteribacillus persepolensis</name>
    <dbReference type="NCBI Taxonomy" id="568899"/>
    <lineage>
        <taxon>Bacteria</taxon>
        <taxon>Bacillati</taxon>
        <taxon>Bacillota</taxon>
        <taxon>Bacilli</taxon>
        <taxon>Bacillales</taxon>
        <taxon>Bacillaceae</taxon>
        <taxon>Alteribacillus</taxon>
    </lineage>
</organism>
<name>A0A1G8A6G4_9BACI</name>
<keyword evidence="4" id="KW-0997">Cell inner membrane</keyword>
<reference evidence="11 12" key="1">
    <citation type="submission" date="2016-10" db="EMBL/GenBank/DDBJ databases">
        <authorList>
            <person name="de Groot N.N."/>
        </authorList>
    </citation>
    <scope>NUCLEOTIDE SEQUENCE [LARGE SCALE GENOMIC DNA]</scope>
    <source>
        <strain evidence="11 12">DSM 21632</strain>
    </source>
</reference>
<sequence length="177" mass="19662">MVHHIDRWFQRFIKGMSKAVEVICMISVGAIAVVTILAFVSRYILQSPIIGTDEIALYLLVWITLLGAALGIHKNDMVALTLVKDRMNGKSLTVLNIILQLIIFLFSLLGLWFGTIWLLSSSILEAVSASLEIPLWIPFMIFPVSMLIMAVFSLNNIIKQLKNREVSASEAGEGEST</sequence>
<dbReference type="GO" id="GO:0015740">
    <property type="term" value="P:C4-dicarboxylate transport"/>
    <property type="evidence" value="ECO:0007669"/>
    <property type="project" value="TreeGrafter"/>
</dbReference>